<comment type="subcellular location">
    <subcellularLocation>
        <location evidence="1">Cell envelope</location>
    </subcellularLocation>
</comment>
<evidence type="ECO:0000256" key="1">
    <source>
        <dbReference type="ARBA" id="ARBA00004196"/>
    </source>
</evidence>
<feature type="transmembrane region" description="Helical" evidence="2">
    <location>
        <begin position="708"/>
        <end position="725"/>
    </location>
</feature>
<dbReference type="AlphaFoldDB" id="D2MN55"/>
<evidence type="ECO:0000313" key="3">
    <source>
        <dbReference type="EMBL" id="EFC05877.1"/>
    </source>
</evidence>
<dbReference type="Gene3D" id="3.10.20.320">
    <property type="entry name" value="Putative peptidoglycan bound protein (lpxtg motif)"/>
    <property type="match status" value="1"/>
</dbReference>
<keyword evidence="2" id="KW-0812">Transmembrane</keyword>
<sequence>MRGIRKRFNVLLSMFMVMTIILSIAPTSVYAQEPVTTQRAPKVRSYRVRHIRQSVDGTYRDESLAYYETLTGRVGNRTKAMANRSYEGFQALIPEQVTIAPSGDITVSVYYARRKFTTYFKTGDSSQDFYETFLYGTKQSTPAQPRIPGKTFRYWEYRDAKGNWKVWNPGIQQAGDLTVYARYNVPMKSTYVINYWYQKSSDQLSYSDAEKNYSLYATETKTQDINTDVVYNGTLYESTYRKYNRRKTEAENARKTVRLDGTTVVNVYYDRPVMTITLVYYNLSTKKEDHREKYQAIYGHSTTGIFSLNPKYKWTSKTDPGRQTDTPSTFGKQEYYMTDDYHTEYHARELESTNKDIKVYAVVHYQNTDGTWTKDIRTKKQGLVTDESNFYYYFPESSSYFHPLYYWTNSENEFTTDVSSSNPNLVQYQSGQRIYVLRNKKPVNDYDGDGVSYIHFYLSRKSFQLKFVNADNRPVSLFYGAPLSYAKNSLDHPIKPASVPRHYVFGGWYTTSTFQKGSELNLKSTMGTQNRFVYAKWEEPRIKVTIKSNGATSKLPSSVTIPMNSSIHKEIPTIPSRDGYWFDGWYKDAEFTKPFDVNEKIDKDMTIYAKWKGRARAKWIIRYVDKNGKVLSESDIGTSNLYSVLTVYAKKIANYTADYTSKNLTLSSSDQINRLEFVYSKNMPKDKNIKKTKRIQTPNTADGSKVESYMVFLGMSLLSFLWIWFHRRDKAS</sequence>
<dbReference type="RefSeq" id="WP_006626826.1">
    <property type="nucleotide sequence ID" value="NZ_ADFR01000003.1"/>
</dbReference>
<gene>
    <name evidence="3" type="ORF">HMPREF9013_0071</name>
</gene>
<keyword evidence="2" id="KW-1133">Transmembrane helix</keyword>
<accession>D2MN55</accession>
<proteinExistence type="predicted"/>
<reference evidence="4" key="1">
    <citation type="submission" date="2009-12" db="EMBL/GenBank/DDBJ databases">
        <title>Sequence of Clostridiales genomosp. BVAB3 str. UPII9-5.</title>
        <authorList>
            <person name="Madupu R."/>
            <person name="Durkin A.S."/>
            <person name="Torralba M."/>
            <person name="Methe B."/>
            <person name="Sutton G.G."/>
            <person name="Strausberg R.L."/>
            <person name="Nelson K.E."/>
        </authorList>
    </citation>
    <scope>NUCLEOTIDE SEQUENCE [LARGE SCALE GENOMIC DNA]</scope>
    <source>
        <strain evidence="4">W1219</strain>
    </source>
</reference>
<keyword evidence="4" id="KW-1185">Reference proteome</keyword>
<evidence type="ECO:0000256" key="2">
    <source>
        <dbReference type="SAM" id="Phobius"/>
    </source>
</evidence>
<comment type="caution">
    <text evidence="3">The sequence shown here is derived from an EMBL/GenBank/DDBJ whole genome shotgun (WGS) entry which is preliminary data.</text>
</comment>
<dbReference type="STRING" id="679192.HMPREF9013_0071"/>
<organism evidence="3 4">
    <name type="scientific">Bulleidia extructa W1219</name>
    <dbReference type="NCBI Taxonomy" id="679192"/>
    <lineage>
        <taxon>Bacteria</taxon>
        <taxon>Bacillati</taxon>
        <taxon>Bacillota</taxon>
        <taxon>Erysipelotrichia</taxon>
        <taxon>Erysipelotrichales</taxon>
        <taxon>Erysipelotrichaceae</taxon>
        <taxon>Bulleidia</taxon>
    </lineage>
</organism>
<dbReference type="Pfam" id="PF09479">
    <property type="entry name" value="Flg_new"/>
    <property type="match status" value="3"/>
</dbReference>
<dbReference type="GO" id="GO:0030313">
    <property type="term" value="C:cell envelope"/>
    <property type="evidence" value="ECO:0007669"/>
    <property type="project" value="UniProtKB-SubCell"/>
</dbReference>
<dbReference type="InterPro" id="IPR013378">
    <property type="entry name" value="InlB-like_B-rpt"/>
</dbReference>
<name>D2MN55_9FIRM</name>
<keyword evidence="2" id="KW-0472">Membrane</keyword>
<dbReference type="Proteomes" id="UP000005017">
    <property type="component" value="Unassembled WGS sequence"/>
</dbReference>
<dbReference type="Gene3D" id="2.60.40.4270">
    <property type="entry name" value="Listeria-Bacteroides repeat domain"/>
    <property type="match status" value="1"/>
</dbReference>
<dbReference type="eggNOG" id="COG4223">
    <property type="taxonomic scope" value="Bacteria"/>
</dbReference>
<evidence type="ECO:0000313" key="4">
    <source>
        <dbReference type="Proteomes" id="UP000005017"/>
    </source>
</evidence>
<dbReference type="NCBIfam" id="TIGR02543">
    <property type="entry name" value="List_Bact_rpt"/>
    <property type="match status" value="1"/>
</dbReference>
<dbReference type="InterPro" id="IPR042229">
    <property type="entry name" value="Listeria/Bacterioides_rpt_sf"/>
</dbReference>
<dbReference type="EMBL" id="ADFR01000003">
    <property type="protein sequence ID" value="EFC05877.1"/>
    <property type="molecule type" value="Genomic_DNA"/>
</dbReference>
<protein>
    <submittedName>
        <fullName evidence="3">Repeat protein</fullName>
    </submittedName>
</protein>